<protein>
    <submittedName>
        <fullName evidence="2">Ankyrin repeat protein</fullName>
    </submittedName>
</protein>
<dbReference type="AlphaFoldDB" id="A0A0W0Z0B1"/>
<feature type="transmembrane region" description="Helical" evidence="1">
    <location>
        <begin position="288"/>
        <end position="313"/>
    </location>
</feature>
<gene>
    <name evidence="2" type="ORF">Lspi_1782</name>
</gene>
<organism evidence="2 3">
    <name type="scientific">Legionella spiritensis</name>
    <dbReference type="NCBI Taxonomy" id="452"/>
    <lineage>
        <taxon>Bacteria</taxon>
        <taxon>Pseudomonadati</taxon>
        <taxon>Pseudomonadota</taxon>
        <taxon>Gammaproteobacteria</taxon>
        <taxon>Legionellales</taxon>
        <taxon>Legionellaceae</taxon>
        <taxon>Legionella</taxon>
    </lineage>
</organism>
<evidence type="ECO:0000256" key="1">
    <source>
        <dbReference type="SAM" id="Phobius"/>
    </source>
</evidence>
<accession>A0A0W0Z0B1</accession>
<reference evidence="2 3" key="1">
    <citation type="submission" date="2015-11" db="EMBL/GenBank/DDBJ databases">
        <title>Genomic analysis of 38 Legionella species identifies large and diverse effector repertoires.</title>
        <authorList>
            <person name="Burstein D."/>
            <person name="Amaro F."/>
            <person name="Zusman T."/>
            <person name="Lifshitz Z."/>
            <person name="Cohen O."/>
            <person name="Gilbert J.A."/>
            <person name="Pupko T."/>
            <person name="Shuman H.A."/>
            <person name="Segal G."/>
        </authorList>
    </citation>
    <scope>NUCLEOTIDE SEQUENCE [LARGE SCALE GENOMIC DNA]</scope>
    <source>
        <strain evidence="2 3">Mt.St.Helens-9</strain>
    </source>
</reference>
<proteinExistence type="predicted"/>
<dbReference type="Proteomes" id="UP000054877">
    <property type="component" value="Unassembled WGS sequence"/>
</dbReference>
<dbReference type="OrthoDB" id="156143at2"/>
<dbReference type="RefSeq" id="WP_058483704.1">
    <property type="nucleotide sequence ID" value="NZ_CAAAII010000006.1"/>
</dbReference>
<keyword evidence="3" id="KW-1185">Reference proteome</keyword>
<dbReference type="EMBL" id="LNYX01000029">
    <property type="protein sequence ID" value="KTD62570.1"/>
    <property type="molecule type" value="Genomic_DNA"/>
</dbReference>
<comment type="caution">
    <text evidence="2">The sequence shown here is derived from an EMBL/GenBank/DDBJ whole genome shotgun (WGS) entry which is preliminary data.</text>
</comment>
<sequence length="341" mass="38104">MAKLKEFPSRHDYIANHGGKDQSNTIPYTVETSDYGQVVRSLRDLITHDDVDALEALLQGEYVHPEVVKTIKRVTYDSFPKSQYMVFYGMQPVVVSNPSYGKGQRDTMTYETHWVSSVREELFIRHKEDFLALLGEASEPCRKALLNFSGMDLSGGDISDVDVSLADFTDCDLTNTTGVTQEKLDSALPFCQAWLPQGMVPFWSAGKKGEVLRRIAELDAYGEQLRKSSFKDAREKGNIAVALAGNLRGQINAPDVKHNGAFQERFLTTLHSQDHNFEHKRFYGLKTLIANIAFAVLGVGIFYAAAGLMHMAATGRFLFFDRTETEQQVEKIATRVCAPSA</sequence>
<evidence type="ECO:0000313" key="3">
    <source>
        <dbReference type="Proteomes" id="UP000054877"/>
    </source>
</evidence>
<keyword evidence="1" id="KW-0812">Transmembrane</keyword>
<dbReference type="PATRIC" id="fig|452.5.peg.1960"/>
<keyword evidence="1" id="KW-0472">Membrane</keyword>
<evidence type="ECO:0000313" key="2">
    <source>
        <dbReference type="EMBL" id="KTD62570.1"/>
    </source>
</evidence>
<name>A0A0W0Z0B1_LEGSP</name>
<keyword evidence="1" id="KW-1133">Transmembrane helix</keyword>